<feature type="chain" id="PRO_5030650574" evidence="2">
    <location>
        <begin position="32"/>
        <end position="149"/>
    </location>
</feature>
<accession>A0A7W3PB97</accession>
<keyword evidence="2" id="KW-0732">Signal</keyword>
<keyword evidence="4" id="KW-1185">Reference proteome</keyword>
<organism evidence="3 4">
    <name type="scientific">Nocardioides ginsengisegetis</name>
    <dbReference type="NCBI Taxonomy" id="661491"/>
    <lineage>
        <taxon>Bacteria</taxon>
        <taxon>Bacillati</taxon>
        <taxon>Actinomycetota</taxon>
        <taxon>Actinomycetes</taxon>
        <taxon>Propionibacteriales</taxon>
        <taxon>Nocardioidaceae</taxon>
        <taxon>Nocardioides</taxon>
    </lineage>
</organism>
<feature type="compositionally biased region" description="Low complexity" evidence="1">
    <location>
        <begin position="128"/>
        <end position="141"/>
    </location>
</feature>
<evidence type="ECO:0000256" key="1">
    <source>
        <dbReference type="SAM" id="MobiDB-lite"/>
    </source>
</evidence>
<evidence type="ECO:0000313" key="3">
    <source>
        <dbReference type="EMBL" id="MBA8805483.1"/>
    </source>
</evidence>
<sequence>MSSVDIKRARRTAIAVTFLGCAVGAAGWASASAPSLSSPRSALPWKNTDGPYPVNQYGQTYGSDFGRSNEPDLVLVTGDHGVSGYVLSRDLYPATPNSRAEARRQSAQVASTRTIPVFDQDGTDQLDTFTTSPVTVVKTSPRGTPSERR</sequence>
<evidence type="ECO:0000313" key="4">
    <source>
        <dbReference type="Proteomes" id="UP000580910"/>
    </source>
</evidence>
<reference evidence="3 4" key="1">
    <citation type="submission" date="2020-07" db="EMBL/GenBank/DDBJ databases">
        <title>Sequencing the genomes of 1000 actinobacteria strains.</title>
        <authorList>
            <person name="Klenk H.-P."/>
        </authorList>
    </citation>
    <scope>NUCLEOTIDE SEQUENCE [LARGE SCALE GENOMIC DNA]</scope>
    <source>
        <strain evidence="3 4">DSM 21349</strain>
    </source>
</reference>
<name>A0A7W3PB97_9ACTN</name>
<protein>
    <submittedName>
        <fullName evidence="3">Uncharacterized protein</fullName>
    </submittedName>
</protein>
<feature type="signal peptide" evidence="2">
    <location>
        <begin position="1"/>
        <end position="31"/>
    </location>
</feature>
<evidence type="ECO:0000256" key="2">
    <source>
        <dbReference type="SAM" id="SignalP"/>
    </source>
</evidence>
<gene>
    <name evidence="3" type="ORF">FB382_003774</name>
</gene>
<dbReference type="AlphaFoldDB" id="A0A7W3PB97"/>
<dbReference type="EMBL" id="JACGXA010000001">
    <property type="protein sequence ID" value="MBA8805483.1"/>
    <property type="molecule type" value="Genomic_DNA"/>
</dbReference>
<feature type="region of interest" description="Disordered" evidence="1">
    <location>
        <begin position="119"/>
        <end position="149"/>
    </location>
</feature>
<proteinExistence type="predicted"/>
<comment type="caution">
    <text evidence="3">The sequence shown here is derived from an EMBL/GenBank/DDBJ whole genome shotgun (WGS) entry which is preliminary data.</text>
</comment>
<dbReference type="RefSeq" id="WP_182541215.1">
    <property type="nucleotide sequence ID" value="NZ_JACGXA010000001.1"/>
</dbReference>
<dbReference type="Proteomes" id="UP000580910">
    <property type="component" value="Unassembled WGS sequence"/>
</dbReference>